<evidence type="ECO:0000256" key="2">
    <source>
        <dbReference type="SAM" id="SignalP"/>
    </source>
</evidence>
<feature type="chain" id="PRO_5025653316" description="Pentacotripeptide-repeat region of PRORP domain-containing protein" evidence="2">
    <location>
        <begin position="21"/>
        <end position="220"/>
    </location>
</feature>
<name>A0A6D2IIX9_9BRAS</name>
<reference evidence="3" key="1">
    <citation type="submission" date="2020-01" db="EMBL/GenBank/DDBJ databases">
        <authorList>
            <person name="Mishra B."/>
        </authorList>
    </citation>
    <scope>NUCLEOTIDE SEQUENCE [LARGE SCALE GENOMIC DNA]</scope>
</reference>
<dbReference type="PANTHER" id="PTHR45717">
    <property type="entry name" value="OS12G0527900 PROTEIN"/>
    <property type="match status" value="1"/>
</dbReference>
<feature type="signal peptide" evidence="2">
    <location>
        <begin position="1"/>
        <end position="20"/>
    </location>
</feature>
<evidence type="ECO:0000313" key="4">
    <source>
        <dbReference type="Proteomes" id="UP000467841"/>
    </source>
</evidence>
<dbReference type="PANTHER" id="PTHR45717:SF8">
    <property type="entry name" value="OS01G0301000 PROTEIN"/>
    <property type="match status" value="1"/>
</dbReference>
<gene>
    <name evidence="3" type="ORF">MERR_LOCUS12311</name>
</gene>
<comment type="caution">
    <text evidence="3">The sequence shown here is derived from an EMBL/GenBank/DDBJ whole genome shotgun (WGS) entry which is preliminary data.</text>
</comment>
<dbReference type="AlphaFoldDB" id="A0A6D2IIX9"/>
<dbReference type="EMBL" id="CACVBM020000976">
    <property type="protein sequence ID" value="CAA7025076.1"/>
    <property type="molecule type" value="Genomic_DNA"/>
</dbReference>
<dbReference type="OrthoDB" id="1084042at2759"/>
<evidence type="ECO:0000256" key="1">
    <source>
        <dbReference type="ARBA" id="ARBA00007626"/>
    </source>
</evidence>
<protein>
    <recommendedName>
        <fullName evidence="5">Pentacotripeptide-repeat region of PRORP domain-containing protein</fullName>
    </recommendedName>
</protein>
<organism evidence="3 4">
    <name type="scientific">Microthlaspi erraticum</name>
    <dbReference type="NCBI Taxonomy" id="1685480"/>
    <lineage>
        <taxon>Eukaryota</taxon>
        <taxon>Viridiplantae</taxon>
        <taxon>Streptophyta</taxon>
        <taxon>Embryophyta</taxon>
        <taxon>Tracheophyta</taxon>
        <taxon>Spermatophyta</taxon>
        <taxon>Magnoliopsida</taxon>
        <taxon>eudicotyledons</taxon>
        <taxon>Gunneridae</taxon>
        <taxon>Pentapetalae</taxon>
        <taxon>rosids</taxon>
        <taxon>malvids</taxon>
        <taxon>Brassicales</taxon>
        <taxon>Brassicaceae</taxon>
        <taxon>Coluteocarpeae</taxon>
        <taxon>Microthlaspi</taxon>
    </lineage>
</organism>
<keyword evidence="2" id="KW-0732">Signal</keyword>
<evidence type="ECO:0008006" key="5">
    <source>
        <dbReference type="Google" id="ProtNLM"/>
    </source>
</evidence>
<sequence length="220" mass="24768">MNFGRLLLFSSSHLLKRTIAAPASVENSHFWKRACTTIAGPALARTEPSVAPPSAAAGVRADLLVTSDGSSESARKEKAKEAAKTQRKKRMMFEELLDNLGATRVKKTLNALSKREKEYGVSITQADLVRWAKRLDKDGKHQQAYEMFKWMEAKKMTFSPSELATFVGLIEKTKDLGEAFAYFKKADPDFDNMDMKCKNWPAYQVLLECYFARDDHAAFT</sequence>
<keyword evidence="4" id="KW-1185">Reference proteome</keyword>
<evidence type="ECO:0000313" key="3">
    <source>
        <dbReference type="EMBL" id="CAA7025076.1"/>
    </source>
</evidence>
<dbReference type="GO" id="GO:0005739">
    <property type="term" value="C:mitochondrion"/>
    <property type="evidence" value="ECO:0007669"/>
    <property type="project" value="TreeGrafter"/>
</dbReference>
<proteinExistence type="inferred from homology"/>
<comment type="similarity">
    <text evidence="1">Belongs to the PPR family. P subfamily.</text>
</comment>
<accession>A0A6D2IIX9</accession>
<dbReference type="Proteomes" id="UP000467841">
    <property type="component" value="Unassembled WGS sequence"/>
</dbReference>